<sequence>MRKPPPAEGVPLLNILSWNVAGLRALVKKHPGLIPSLVWREGARVLCLQEHKLQGSHTGEMEAALGLQAGHDRGRAGWVCSTGKLGYSGVSVHTASRPLSVTVGLGAGGGSTSSPDSDPDPDSEHEVEGRVVTVELEEAFVVNVYVPNSGEGLKRLDYRINRWDGAFAKYVKGLESRGKPVIVTGDLNCAHKEIDIHAPKTNLRSAGFTVEERESFGRLLLGEVGLVDTFRELFPCTVAYTYFTRRFNCREQNKGWRLDYFLTSRALMPPAAAAATATVTVVTTAAATETAVAAVTAVAIDQEAEAGTALAKANSALAAVAAPTLSTPWRVYDSWILQDVYGSDHLPLGLTLIKV</sequence>
<dbReference type="EC" id="3.1.-.-" evidence="8"/>
<feature type="domain" description="Endonuclease/exonuclease/phosphatase" evidence="10">
    <location>
        <begin position="16"/>
        <end position="267"/>
    </location>
</feature>
<evidence type="ECO:0000259" key="10">
    <source>
        <dbReference type="Pfam" id="PF03372"/>
    </source>
</evidence>
<dbReference type="PROSITE" id="PS51435">
    <property type="entry name" value="AP_NUCLEASE_F1_4"/>
    <property type="match status" value="1"/>
</dbReference>
<comment type="similarity">
    <text evidence="2 8">Belongs to the DNA repair enzymes AP/ExoA family.</text>
</comment>
<evidence type="ECO:0000256" key="4">
    <source>
        <dbReference type="ARBA" id="ARBA00022801"/>
    </source>
</evidence>
<dbReference type="EMBL" id="GL378325">
    <property type="protein sequence ID" value="EFJ52084.1"/>
    <property type="molecule type" value="Genomic_DNA"/>
</dbReference>
<dbReference type="InterPro" id="IPR005135">
    <property type="entry name" value="Endo/exonuclease/phosphatase"/>
</dbReference>
<proteinExistence type="inferred from homology"/>
<dbReference type="PANTHER" id="PTHR22748:SF6">
    <property type="entry name" value="DNA-(APURINIC OR APYRIMIDINIC SITE) ENDONUCLEASE"/>
    <property type="match status" value="1"/>
</dbReference>
<organism evidence="12">
    <name type="scientific">Volvox carteri f. nagariensis</name>
    <dbReference type="NCBI Taxonomy" id="3068"/>
    <lineage>
        <taxon>Eukaryota</taxon>
        <taxon>Viridiplantae</taxon>
        <taxon>Chlorophyta</taxon>
        <taxon>core chlorophytes</taxon>
        <taxon>Chlorophyceae</taxon>
        <taxon>CS clade</taxon>
        <taxon>Chlamydomonadales</taxon>
        <taxon>Volvocaceae</taxon>
        <taxon>Volvox</taxon>
    </lineage>
</organism>
<dbReference type="Proteomes" id="UP000001058">
    <property type="component" value="Unassembled WGS sequence"/>
</dbReference>
<evidence type="ECO:0000256" key="9">
    <source>
        <dbReference type="SAM" id="MobiDB-lite"/>
    </source>
</evidence>
<dbReference type="GeneID" id="9618228"/>
<dbReference type="GO" id="GO:0008311">
    <property type="term" value="F:double-stranded DNA 3'-5' DNA exonuclease activity"/>
    <property type="evidence" value="ECO:0007669"/>
    <property type="project" value="TreeGrafter"/>
</dbReference>
<evidence type="ECO:0000313" key="11">
    <source>
        <dbReference type="EMBL" id="EFJ52084.1"/>
    </source>
</evidence>
<feature type="binding site" evidence="6">
    <location>
        <position position="50"/>
    </location>
    <ligand>
        <name>Mg(2+)</name>
        <dbReference type="ChEBI" id="CHEBI:18420"/>
        <label>1</label>
    </ligand>
</feature>
<evidence type="ECO:0000256" key="2">
    <source>
        <dbReference type="ARBA" id="ARBA00007092"/>
    </source>
</evidence>
<evidence type="ECO:0000256" key="1">
    <source>
        <dbReference type="ARBA" id="ARBA00001936"/>
    </source>
</evidence>
<evidence type="ECO:0000256" key="8">
    <source>
        <dbReference type="RuleBase" id="RU362131"/>
    </source>
</evidence>
<reference evidence="11 12" key="1">
    <citation type="journal article" date="2010" name="Science">
        <title>Genomic analysis of organismal complexity in the multicellular green alga Volvox carteri.</title>
        <authorList>
            <person name="Prochnik S.E."/>
            <person name="Umen J."/>
            <person name="Nedelcu A.M."/>
            <person name="Hallmann A."/>
            <person name="Miller S.M."/>
            <person name="Nishii I."/>
            <person name="Ferris P."/>
            <person name="Kuo A."/>
            <person name="Mitros T."/>
            <person name="Fritz-Laylin L.K."/>
            <person name="Hellsten U."/>
            <person name="Chapman J."/>
            <person name="Simakov O."/>
            <person name="Rensing S.A."/>
            <person name="Terry A."/>
            <person name="Pangilinan J."/>
            <person name="Kapitonov V."/>
            <person name="Jurka J."/>
            <person name="Salamov A."/>
            <person name="Shapiro H."/>
            <person name="Schmutz J."/>
            <person name="Grimwood J."/>
            <person name="Lindquist E."/>
            <person name="Lucas S."/>
            <person name="Grigoriev I.V."/>
            <person name="Schmitt R."/>
            <person name="Kirk D."/>
            <person name="Rokhsar D.S."/>
        </authorList>
    </citation>
    <scope>NUCLEOTIDE SEQUENCE [LARGE SCALE GENOMIC DNA]</scope>
    <source>
        <strain evidence="12">f. Nagariensis / Eve</strain>
    </source>
</reference>
<feature type="binding site" evidence="6">
    <location>
        <position position="19"/>
    </location>
    <ligand>
        <name>Mg(2+)</name>
        <dbReference type="ChEBI" id="CHEBI:18420"/>
        <label>1</label>
    </ligand>
</feature>
<dbReference type="STRING" id="3068.D8TKL6"/>
<dbReference type="Gene3D" id="3.60.10.10">
    <property type="entry name" value="Endonuclease/exonuclease/phosphatase"/>
    <property type="match status" value="1"/>
</dbReference>
<evidence type="ECO:0000256" key="5">
    <source>
        <dbReference type="ARBA" id="ARBA00022842"/>
    </source>
</evidence>
<dbReference type="OrthoDB" id="498125at2759"/>
<keyword evidence="6" id="KW-0464">Manganese</keyword>
<keyword evidence="8" id="KW-0227">DNA damage</keyword>
<evidence type="ECO:0000256" key="7">
    <source>
        <dbReference type="PIRSR" id="PIRSR604808-3"/>
    </source>
</evidence>
<dbReference type="GO" id="GO:0005634">
    <property type="term" value="C:nucleus"/>
    <property type="evidence" value="ECO:0007669"/>
    <property type="project" value="TreeGrafter"/>
</dbReference>
<dbReference type="AlphaFoldDB" id="D8TKL6"/>
<dbReference type="GO" id="GO:0003677">
    <property type="term" value="F:DNA binding"/>
    <property type="evidence" value="ECO:0007669"/>
    <property type="project" value="InterPro"/>
</dbReference>
<dbReference type="FunCoup" id="D8TKL6">
    <property type="interactions" value="1238"/>
</dbReference>
<evidence type="ECO:0000313" key="12">
    <source>
        <dbReference type="Proteomes" id="UP000001058"/>
    </source>
</evidence>
<gene>
    <name evidence="11" type="ORF">VOLCADRAFT_56112</name>
</gene>
<dbReference type="InParanoid" id="D8TKL6"/>
<dbReference type="Pfam" id="PF03372">
    <property type="entry name" value="Exo_endo_phos"/>
    <property type="match status" value="1"/>
</dbReference>
<dbReference type="GO" id="GO:0008081">
    <property type="term" value="F:phosphoric diester hydrolase activity"/>
    <property type="evidence" value="ECO:0007669"/>
    <property type="project" value="TreeGrafter"/>
</dbReference>
<comment type="cofactor">
    <cofactor evidence="1">
        <name>Mn(2+)</name>
        <dbReference type="ChEBI" id="CHEBI:29035"/>
    </cofactor>
</comment>
<feature type="binding site" evidence="6">
    <location>
        <position position="186"/>
    </location>
    <ligand>
        <name>Mg(2+)</name>
        <dbReference type="ChEBI" id="CHEBI:18420"/>
        <label>1</label>
    </ligand>
</feature>
<dbReference type="GO" id="GO:0046872">
    <property type="term" value="F:metal ion binding"/>
    <property type="evidence" value="ECO:0007669"/>
    <property type="project" value="UniProtKB-KW"/>
</dbReference>
<dbReference type="NCBIfam" id="TIGR00633">
    <property type="entry name" value="xth"/>
    <property type="match status" value="1"/>
</dbReference>
<dbReference type="KEGG" id="vcn:VOLCADRAFT_56112"/>
<dbReference type="InterPro" id="IPR036691">
    <property type="entry name" value="Endo/exonu/phosph_ase_sf"/>
</dbReference>
<keyword evidence="8" id="KW-0234">DNA repair</keyword>
<name>D8TKL6_VOLCA</name>
<dbReference type="InterPro" id="IPR004808">
    <property type="entry name" value="AP_endonuc_1"/>
</dbReference>
<feature type="site" description="Important for catalytic activity" evidence="7">
    <location>
        <position position="259"/>
    </location>
</feature>
<dbReference type="SUPFAM" id="SSF56219">
    <property type="entry name" value="DNase I-like"/>
    <property type="match status" value="1"/>
</dbReference>
<keyword evidence="4" id="KW-0378">Hydrolase</keyword>
<evidence type="ECO:0000256" key="6">
    <source>
        <dbReference type="PIRSR" id="PIRSR604808-2"/>
    </source>
</evidence>
<dbReference type="eggNOG" id="KOG1294">
    <property type="taxonomic scope" value="Eukaryota"/>
</dbReference>
<dbReference type="CDD" id="cd09087">
    <property type="entry name" value="Ape1-like_AP-endo"/>
    <property type="match status" value="1"/>
</dbReference>
<feature type="region of interest" description="Disordered" evidence="9">
    <location>
        <begin position="103"/>
        <end position="127"/>
    </location>
</feature>
<dbReference type="PANTHER" id="PTHR22748">
    <property type="entry name" value="AP ENDONUCLEASE"/>
    <property type="match status" value="1"/>
</dbReference>
<feature type="site" description="Transition state stabilizer" evidence="7">
    <location>
        <position position="188"/>
    </location>
</feature>
<feature type="binding site" evidence="6">
    <location>
        <position position="188"/>
    </location>
    <ligand>
        <name>Mg(2+)</name>
        <dbReference type="ChEBI" id="CHEBI:18420"/>
        <label>1</label>
    </ligand>
</feature>
<dbReference type="GO" id="GO:0006284">
    <property type="term" value="P:base-excision repair"/>
    <property type="evidence" value="ECO:0007669"/>
    <property type="project" value="TreeGrafter"/>
</dbReference>
<dbReference type="PROSITE" id="PS00728">
    <property type="entry name" value="AP_NUCLEASE_F1_3"/>
    <property type="match status" value="1"/>
</dbReference>
<keyword evidence="3 6" id="KW-0479">Metal-binding</keyword>
<protein>
    <recommendedName>
        <fullName evidence="8">DNA-(apurinic or apyrimidinic site) endonuclease</fullName>
        <ecNumber evidence="8">3.1.-.-</ecNumber>
    </recommendedName>
</protein>
<keyword evidence="12" id="KW-1185">Reference proteome</keyword>
<keyword evidence="5 6" id="KW-0460">Magnesium</keyword>
<evidence type="ECO:0000256" key="3">
    <source>
        <dbReference type="ARBA" id="ARBA00022723"/>
    </source>
</evidence>
<dbReference type="RefSeq" id="XP_002946858.1">
    <property type="nucleotide sequence ID" value="XM_002946812.1"/>
</dbReference>
<comment type="cofactor">
    <cofactor evidence="6 8">
        <name>Mg(2+)</name>
        <dbReference type="ChEBI" id="CHEBI:18420"/>
    </cofactor>
    <cofactor evidence="6 8">
        <name>Mn(2+)</name>
        <dbReference type="ChEBI" id="CHEBI:29035"/>
    </cofactor>
    <text evidence="6 8">Probably binds two magnesium or manganese ions per subunit.</text>
</comment>
<dbReference type="GO" id="GO:0003906">
    <property type="term" value="F:DNA-(apurinic or apyrimidinic site) endonuclease activity"/>
    <property type="evidence" value="ECO:0007669"/>
    <property type="project" value="TreeGrafter"/>
</dbReference>
<accession>D8TKL6</accession>
<dbReference type="InterPro" id="IPR020848">
    <property type="entry name" value="AP_endonuclease_F1_CS"/>
</dbReference>